<protein>
    <recommendedName>
        <fullName evidence="11">G-protein coupled receptors family 1 profile domain-containing protein</fullName>
    </recommendedName>
</protein>
<evidence type="ECO:0000256" key="9">
    <source>
        <dbReference type="ARBA" id="ARBA00023224"/>
    </source>
</evidence>
<dbReference type="InterPro" id="IPR000276">
    <property type="entry name" value="GPCR_Rhodpsn"/>
</dbReference>
<dbReference type="PROSITE" id="PS50262">
    <property type="entry name" value="G_PROTEIN_RECEP_F1_2"/>
    <property type="match status" value="1"/>
</dbReference>
<evidence type="ECO:0000256" key="8">
    <source>
        <dbReference type="ARBA" id="ARBA00023180"/>
    </source>
</evidence>
<keyword evidence="2" id="KW-1003">Cell membrane</keyword>
<sequence>MVDTLQAISTALQVVCGAAIVSNVLAVVLFAATKQLRVKYYGFAFNLVLGDIAAPTFILLVKFRAYLQVPSVVSLSLFHTSLCAVELSILAIAVNRLLALTITPPARYDAMVTRGRMLAACLLIWVISAALYVPTTHINTPLVAYMLRPLISLVILLITAVLYCTVFRQIARYTPPLASTEGARADESVARARLRQTRYLMITFAIILVTCFACWIPFCIANFMNYVSGKIYSVQPQSLKVLYQLSLLLLMLNSLINPFIYWWRIREFRDGMYRWVCLVRGSADPENEVVTLQTMQEPEN</sequence>
<dbReference type="PANTHER" id="PTHR24246">
    <property type="entry name" value="OLFACTORY RECEPTOR AND ADENOSINE RECEPTOR"/>
    <property type="match status" value="1"/>
</dbReference>
<keyword evidence="9" id="KW-0807">Transducer</keyword>
<evidence type="ECO:0000256" key="3">
    <source>
        <dbReference type="ARBA" id="ARBA00022692"/>
    </source>
</evidence>
<evidence type="ECO:0000256" key="2">
    <source>
        <dbReference type="ARBA" id="ARBA00022475"/>
    </source>
</evidence>
<keyword evidence="6 10" id="KW-0472">Membrane</keyword>
<keyword evidence="8" id="KW-0325">Glycoprotein</keyword>
<evidence type="ECO:0000256" key="1">
    <source>
        <dbReference type="ARBA" id="ARBA00004651"/>
    </source>
</evidence>
<dbReference type="SUPFAM" id="SSF81321">
    <property type="entry name" value="Family A G protein-coupled receptor-like"/>
    <property type="match status" value="1"/>
</dbReference>
<keyword evidence="5" id="KW-0297">G-protein coupled receptor</keyword>
<dbReference type="Proteomes" id="UP000887568">
    <property type="component" value="Unplaced"/>
</dbReference>
<evidence type="ECO:0000259" key="11">
    <source>
        <dbReference type="PROSITE" id="PS50262"/>
    </source>
</evidence>
<evidence type="ECO:0000256" key="5">
    <source>
        <dbReference type="ARBA" id="ARBA00023040"/>
    </source>
</evidence>
<name>A0A914AN13_PATMI</name>
<keyword evidence="4 10" id="KW-1133">Transmembrane helix</keyword>
<dbReference type="GO" id="GO:0005886">
    <property type="term" value="C:plasma membrane"/>
    <property type="evidence" value="ECO:0007669"/>
    <property type="project" value="UniProtKB-SubCell"/>
</dbReference>
<feature type="transmembrane region" description="Helical" evidence="10">
    <location>
        <begin position="243"/>
        <end position="263"/>
    </location>
</feature>
<dbReference type="GeneID" id="119735267"/>
<keyword evidence="13" id="KW-1185">Reference proteome</keyword>
<evidence type="ECO:0000256" key="10">
    <source>
        <dbReference type="SAM" id="Phobius"/>
    </source>
</evidence>
<feature type="domain" description="G-protein coupled receptors family 1 profile" evidence="11">
    <location>
        <begin position="22"/>
        <end position="261"/>
    </location>
</feature>
<evidence type="ECO:0000256" key="4">
    <source>
        <dbReference type="ARBA" id="ARBA00022989"/>
    </source>
</evidence>
<comment type="subcellular location">
    <subcellularLocation>
        <location evidence="1">Cell membrane</location>
        <topology evidence="1">Multi-pass membrane protein</topology>
    </subcellularLocation>
</comment>
<feature type="transmembrane region" description="Helical" evidence="10">
    <location>
        <begin position="115"/>
        <end position="133"/>
    </location>
</feature>
<dbReference type="OMA" id="SHTICTV"/>
<evidence type="ECO:0000256" key="6">
    <source>
        <dbReference type="ARBA" id="ARBA00023136"/>
    </source>
</evidence>
<accession>A0A914AN13</accession>
<organism evidence="12 13">
    <name type="scientific">Patiria miniata</name>
    <name type="common">Bat star</name>
    <name type="synonym">Asterina miniata</name>
    <dbReference type="NCBI Taxonomy" id="46514"/>
    <lineage>
        <taxon>Eukaryota</taxon>
        <taxon>Metazoa</taxon>
        <taxon>Echinodermata</taxon>
        <taxon>Eleutherozoa</taxon>
        <taxon>Asterozoa</taxon>
        <taxon>Asteroidea</taxon>
        <taxon>Valvatacea</taxon>
        <taxon>Valvatida</taxon>
        <taxon>Asterinidae</taxon>
        <taxon>Patiria</taxon>
    </lineage>
</organism>
<evidence type="ECO:0000313" key="13">
    <source>
        <dbReference type="Proteomes" id="UP000887568"/>
    </source>
</evidence>
<dbReference type="InterPro" id="IPR017452">
    <property type="entry name" value="GPCR_Rhodpsn_7TM"/>
</dbReference>
<keyword evidence="7" id="KW-0675">Receptor</keyword>
<dbReference type="PRINTS" id="PR00237">
    <property type="entry name" value="GPCRRHODOPSN"/>
</dbReference>
<evidence type="ECO:0000256" key="7">
    <source>
        <dbReference type="ARBA" id="ARBA00023170"/>
    </source>
</evidence>
<dbReference type="RefSeq" id="XP_038064896.1">
    <property type="nucleotide sequence ID" value="XM_038208968.1"/>
</dbReference>
<feature type="transmembrane region" description="Helical" evidence="10">
    <location>
        <begin position="73"/>
        <end position="94"/>
    </location>
</feature>
<dbReference type="CDD" id="cd00637">
    <property type="entry name" value="7tm_classA_rhodopsin-like"/>
    <property type="match status" value="1"/>
</dbReference>
<feature type="transmembrane region" description="Helical" evidence="10">
    <location>
        <begin position="40"/>
        <end position="61"/>
    </location>
</feature>
<dbReference type="Gene3D" id="1.20.1070.10">
    <property type="entry name" value="Rhodopsin 7-helix transmembrane proteins"/>
    <property type="match status" value="1"/>
</dbReference>
<dbReference type="Pfam" id="PF00001">
    <property type="entry name" value="7tm_1"/>
    <property type="match status" value="2"/>
</dbReference>
<dbReference type="AlphaFoldDB" id="A0A914AN13"/>
<keyword evidence="3 10" id="KW-0812">Transmembrane</keyword>
<proteinExistence type="predicted"/>
<evidence type="ECO:0000313" key="12">
    <source>
        <dbReference type="EnsemblMetazoa" id="XP_038064896.1"/>
    </source>
</evidence>
<dbReference type="GO" id="GO:0004930">
    <property type="term" value="F:G protein-coupled receptor activity"/>
    <property type="evidence" value="ECO:0007669"/>
    <property type="project" value="UniProtKB-KW"/>
</dbReference>
<feature type="transmembrane region" description="Helical" evidence="10">
    <location>
        <begin position="145"/>
        <end position="166"/>
    </location>
</feature>
<feature type="transmembrane region" description="Helical" evidence="10">
    <location>
        <begin position="12"/>
        <end position="33"/>
    </location>
</feature>
<reference evidence="12" key="1">
    <citation type="submission" date="2022-11" db="UniProtKB">
        <authorList>
            <consortium name="EnsemblMetazoa"/>
        </authorList>
    </citation>
    <scope>IDENTIFICATION</scope>
</reference>
<dbReference type="PANTHER" id="PTHR24246:SF27">
    <property type="entry name" value="ADENOSINE RECEPTOR, ISOFORM A"/>
    <property type="match status" value="1"/>
</dbReference>
<dbReference type="EnsemblMetazoa" id="XM_038208968.1">
    <property type="protein sequence ID" value="XP_038064896.1"/>
    <property type="gene ID" value="LOC119735267"/>
</dbReference>
<feature type="transmembrane region" description="Helical" evidence="10">
    <location>
        <begin position="199"/>
        <end position="223"/>
    </location>
</feature>